<gene>
    <name evidence="1" type="ORF">PoB_006137800</name>
</gene>
<keyword evidence="2" id="KW-1185">Reference proteome</keyword>
<accession>A0AAV4CSG3</accession>
<evidence type="ECO:0000313" key="1">
    <source>
        <dbReference type="EMBL" id="GFO34873.1"/>
    </source>
</evidence>
<sequence>MHHVEIDHVSTIYDSDQLVLKRDIHLSNHHLGETFEHGRVPTSFPVRVTWGHGRQETDELLGSQTAIVLDKISMRGADDGN</sequence>
<protein>
    <submittedName>
        <fullName evidence="1">Uncharacterized protein</fullName>
    </submittedName>
</protein>
<proteinExistence type="predicted"/>
<name>A0AAV4CSG3_9GAST</name>
<evidence type="ECO:0000313" key="2">
    <source>
        <dbReference type="Proteomes" id="UP000735302"/>
    </source>
</evidence>
<dbReference type="Proteomes" id="UP000735302">
    <property type="component" value="Unassembled WGS sequence"/>
</dbReference>
<reference evidence="1 2" key="1">
    <citation type="journal article" date="2021" name="Elife">
        <title>Chloroplast acquisition without the gene transfer in kleptoplastic sea slugs, Plakobranchus ocellatus.</title>
        <authorList>
            <person name="Maeda T."/>
            <person name="Takahashi S."/>
            <person name="Yoshida T."/>
            <person name="Shimamura S."/>
            <person name="Takaki Y."/>
            <person name="Nagai Y."/>
            <person name="Toyoda A."/>
            <person name="Suzuki Y."/>
            <person name="Arimoto A."/>
            <person name="Ishii H."/>
            <person name="Satoh N."/>
            <person name="Nishiyama T."/>
            <person name="Hasebe M."/>
            <person name="Maruyama T."/>
            <person name="Minagawa J."/>
            <person name="Obokata J."/>
            <person name="Shigenobu S."/>
        </authorList>
    </citation>
    <scope>NUCLEOTIDE SEQUENCE [LARGE SCALE GENOMIC DNA]</scope>
</reference>
<dbReference type="AlphaFoldDB" id="A0AAV4CSG3"/>
<dbReference type="EMBL" id="BLXT01006948">
    <property type="protein sequence ID" value="GFO34873.1"/>
    <property type="molecule type" value="Genomic_DNA"/>
</dbReference>
<comment type="caution">
    <text evidence="1">The sequence shown here is derived from an EMBL/GenBank/DDBJ whole genome shotgun (WGS) entry which is preliminary data.</text>
</comment>
<organism evidence="1 2">
    <name type="scientific">Plakobranchus ocellatus</name>
    <dbReference type="NCBI Taxonomy" id="259542"/>
    <lineage>
        <taxon>Eukaryota</taxon>
        <taxon>Metazoa</taxon>
        <taxon>Spiralia</taxon>
        <taxon>Lophotrochozoa</taxon>
        <taxon>Mollusca</taxon>
        <taxon>Gastropoda</taxon>
        <taxon>Heterobranchia</taxon>
        <taxon>Euthyneura</taxon>
        <taxon>Panpulmonata</taxon>
        <taxon>Sacoglossa</taxon>
        <taxon>Placobranchoidea</taxon>
        <taxon>Plakobranchidae</taxon>
        <taxon>Plakobranchus</taxon>
    </lineage>
</organism>